<reference evidence="5" key="2">
    <citation type="submission" date="2022-03" db="EMBL/GenBank/DDBJ databases">
        <title>Genome Encyclopedia of Bacteria and Archaea VI: Functional Genomics of Type Strains.</title>
        <authorList>
            <person name="Whitman W."/>
        </authorList>
    </citation>
    <scope>NUCLEOTIDE SEQUENCE</scope>
    <source>
        <strain evidence="5">HSC-15S17</strain>
    </source>
</reference>
<gene>
    <name evidence="4" type="ORF">KVP70_30735</name>
    <name evidence="5" type="ORF">L1274_003552</name>
</gene>
<evidence type="ECO:0000313" key="5">
    <source>
        <dbReference type="EMBL" id="MCP2009820.1"/>
    </source>
</evidence>
<dbReference type="EMBL" id="JALJZU010000007">
    <property type="protein sequence ID" value="MCP2009820.1"/>
    <property type="molecule type" value="Genomic_DNA"/>
</dbReference>
<sequence>MKYLLCCLVLACRLGSASADTITLGAEDDWAPYSSAVERSARGFAVDVIREAFAAVGVTVNFEVLPYARCLDDTKRGRLVGCFDAVPNAMIGGSFLWHKHPLFTTHMNVYALSDSPENGLTARHLEGKTVGVERGYEYGDEFDLNTKIVRRIVDKNVQGFRMLLAKRIQYMAAEERIAKALFIKEAAEFGGKFKLVGTVATPGLFIAFSKAGPDGAKYLAHFNRGYTIIRDNGRYKAIEAIWF</sequence>
<accession>A0AA41L8E5</accession>
<evidence type="ECO:0000256" key="1">
    <source>
        <dbReference type="ARBA" id="ARBA00022729"/>
    </source>
</evidence>
<evidence type="ECO:0000313" key="4">
    <source>
        <dbReference type="EMBL" id="MBV6325302.1"/>
    </source>
</evidence>
<organism evidence="4 6">
    <name type="scientific">Duganella violaceipulchra</name>
    <dbReference type="NCBI Taxonomy" id="2849652"/>
    <lineage>
        <taxon>Bacteria</taxon>
        <taxon>Pseudomonadati</taxon>
        <taxon>Pseudomonadota</taxon>
        <taxon>Betaproteobacteria</taxon>
        <taxon>Burkholderiales</taxon>
        <taxon>Oxalobacteraceae</taxon>
        <taxon>Telluria group</taxon>
        <taxon>Duganella</taxon>
    </lineage>
</organism>
<dbReference type="RefSeq" id="WP_217946187.1">
    <property type="nucleotide sequence ID" value="NZ_JAHTGR010000029.1"/>
</dbReference>
<dbReference type="PANTHER" id="PTHR35936">
    <property type="entry name" value="MEMBRANE-BOUND LYTIC MUREIN TRANSGLYCOSYLASE F"/>
    <property type="match status" value="1"/>
</dbReference>
<reference evidence="4" key="1">
    <citation type="submission" date="2021-07" db="EMBL/GenBank/DDBJ databases">
        <title>Characterization of violacein-producing bacteria and related species.</title>
        <authorList>
            <person name="Wilson H.S."/>
            <person name="De Leon M.E."/>
        </authorList>
    </citation>
    <scope>NUCLEOTIDE SEQUENCE</scope>
    <source>
        <strain evidence="4">HSC-15S17</strain>
    </source>
</reference>
<keyword evidence="1 2" id="KW-0732">Signal</keyword>
<dbReference type="InterPro" id="IPR001638">
    <property type="entry name" value="Solute-binding_3/MltF_N"/>
</dbReference>
<feature type="domain" description="Solute-binding protein family 3/N-terminal" evidence="3">
    <location>
        <begin position="22"/>
        <end position="243"/>
    </location>
</feature>
<keyword evidence="7" id="KW-1185">Reference proteome</keyword>
<dbReference type="Proteomes" id="UP001155901">
    <property type="component" value="Unassembled WGS sequence"/>
</dbReference>
<feature type="signal peptide" evidence="2">
    <location>
        <begin position="1"/>
        <end position="19"/>
    </location>
</feature>
<dbReference type="EMBL" id="JAHTGR010000029">
    <property type="protein sequence ID" value="MBV6325302.1"/>
    <property type="molecule type" value="Genomic_DNA"/>
</dbReference>
<proteinExistence type="predicted"/>
<evidence type="ECO:0000313" key="7">
    <source>
        <dbReference type="Proteomes" id="UP001162889"/>
    </source>
</evidence>
<evidence type="ECO:0000259" key="3">
    <source>
        <dbReference type="Pfam" id="PF00497"/>
    </source>
</evidence>
<evidence type="ECO:0000313" key="6">
    <source>
        <dbReference type="Proteomes" id="UP001155901"/>
    </source>
</evidence>
<dbReference type="Pfam" id="PF00497">
    <property type="entry name" value="SBP_bac_3"/>
    <property type="match status" value="1"/>
</dbReference>
<dbReference type="PANTHER" id="PTHR35936:SF6">
    <property type="entry name" value="AMINO ACID ABC TRANSPORTER SUBSTRATE-BINDING PAAT FAMILY PROTEIN"/>
    <property type="match status" value="1"/>
</dbReference>
<feature type="chain" id="PRO_5041352012" evidence="2">
    <location>
        <begin position="20"/>
        <end position="243"/>
    </location>
</feature>
<dbReference type="Proteomes" id="UP001162889">
    <property type="component" value="Unassembled WGS sequence"/>
</dbReference>
<protein>
    <submittedName>
        <fullName evidence="5">Polar amino acid transport system substrate-binding protein</fullName>
    </submittedName>
    <submittedName>
        <fullName evidence="4">Transporter substrate-binding domain-containing protein</fullName>
    </submittedName>
</protein>
<evidence type="ECO:0000256" key="2">
    <source>
        <dbReference type="SAM" id="SignalP"/>
    </source>
</evidence>
<name>A0AA41L8E5_9BURK</name>
<dbReference type="AlphaFoldDB" id="A0AA41L8E5"/>
<comment type="caution">
    <text evidence="4">The sequence shown here is derived from an EMBL/GenBank/DDBJ whole genome shotgun (WGS) entry which is preliminary data.</text>
</comment>